<dbReference type="AlphaFoldDB" id="A0AB34L1P0"/>
<dbReference type="GeneID" id="96003282"/>
<dbReference type="Proteomes" id="UP000803884">
    <property type="component" value="Unassembled WGS sequence"/>
</dbReference>
<reference evidence="1 2" key="1">
    <citation type="journal article" date="2020" name="Microbiol. Resour. Announc.">
        <title>Draft Genome Sequence of a Cladosporium Species Isolated from the Mesophotic Ascidian Didemnum maculosum.</title>
        <authorList>
            <person name="Gioti A."/>
            <person name="Siaperas R."/>
            <person name="Nikolaivits E."/>
            <person name="Le Goff G."/>
            <person name="Ouazzani J."/>
            <person name="Kotoulas G."/>
            <person name="Topakas E."/>
        </authorList>
    </citation>
    <scope>NUCLEOTIDE SEQUENCE [LARGE SCALE GENOMIC DNA]</scope>
    <source>
        <strain evidence="1 2">TM138-S3</strain>
    </source>
</reference>
<gene>
    <name evidence="1" type="ORF">WHR41_01838</name>
</gene>
<dbReference type="EMBL" id="JAAQHG020000004">
    <property type="protein sequence ID" value="KAL1589683.1"/>
    <property type="molecule type" value="Genomic_DNA"/>
</dbReference>
<name>A0AB34L1P0_9PEZI</name>
<dbReference type="RefSeq" id="XP_069232788.1">
    <property type="nucleotide sequence ID" value="XM_069370444.1"/>
</dbReference>
<proteinExistence type="predicted"/>
<sequence>MLALPPRLSSLLPLLTLTLLLLLTFTLTTLPSIPSLQSLFPNPQTSPSLHLLLPATKPNPNLCKLLLTTHLLHYPTPILLGWAGAGAYNGSESHLFKIAATLEYLKGLGRGAEEKGDLVLVLDAHDVWVQLGPGVVISRYKRVLQKGMGEVVFGPDKVCWPEDERRAACWAAPEAGMGRAAFGPGTDAGDVKGVRPRWLNSGTVMGPAKGMRELFARTMEVVRERFDEGYPFRNSDQFYFQEVWAEQEIGRRMLRDGRVEAPVLRNGERGVVPGIKEGQRTEYGIALDYESDMFQTATAYTGYLTWMSFNHSTPFVEQQYGGGLRRIDQVVLSPEILRSKPPFSGAGKKDNLPRSTKGWKDMMLGANMITQQPFPVYHITGEKSYRERWWPRMWFHPHAEALLKVAKREAEKRGIRSRIVAKVDGISYFGADSLIGNWNLPKGLGAWTDQGEFLTWDELCGEYEDELFLRGKRKEA</sequence>
<protein>
    <submittedName>
        <fullName evidence="1">Uncharacterized protein</fullName>
    </submittedName>
</protein>
<keyword evidence="2" id="KW-1185">Reference proteome</keyword>
<evidence type="ECO:0000313" key="2">
    <source>
        <dbReference type="Proteomes" id="UP000803884"/>
    </source>
</evidence>
<evidence type="ECO:0000313" key="1">
    <source>
        <dbReference type="EMBL" id="KAL1589683.1"/>
    </source>
</evidence>
<organism evidence="1 2">
    <name type="scientific">Cladosporium halotolerans</name>
    <dbReference type="NCBI Taxonomy" id="1052096"/>
    <lineage>
        <taxon>Eukaryota</taxon>
        <taxon>Fungi</taxon>
        <taxon>Dikarya</taxon>
        <taxon>Ascomycota</taxon>
        <taxon>Pezizomycotina</taxon>
        <taxon>Dothideomycetes</taxon>
        <taxon>Dothideomycetidae</taxon>
        <taxon>Cladosporiales</taxon>
        <taxon>Cladosporiaceae</taxon>
        <taxon>Cladosporium</taxon>
    </lineage>
</organism>
<accession>A0AB34L1P0</accession>
<comment type="caution">
    <text evidence="1">The sequence shown here is derived from an EMBL/GenBank/DDBJ whole genome shotgun (WGS) entry which is preliminary data.</text>
</comment>
<dbReference type="PANTHER" id="PTHR36587">
    <property type="entry name" value="EXPRESSION SITE-ASSOCIATED GENE 3 (ESAG3)-LIKE PROTEIN"/>
    <property type="match status" value="1"/>
</dbReference>
<dbReference type="CDD" id="cd22997">
    <property type="entry name" value="GT_LH"/>
    <property type="match status" value="1"/>
</dbReference>
<dbReference type="PANTHER" id="PTHR36587:SF2">
    <property type="entry name" value="EXPRESSION SITE-ASSOCIATED GENE 3 (ESAG3)-LIKE PROTEIN"/>
    <property type="match status" value="1"/>
</dbReference>